<accession>A0ABV4A035</accession>
<comment type="caution">
    <text evidence="2">The sequence shown here is derived from an EMBL/GenBank/DDBJ whole genome shotgun (WGS) entry which is preliminary data.</text>
</comment>
<organism evidence="2 3">
    <name type="scientific">Comamonas guangdongensis</name>
    <dbReference type="NCBI Taxonomy" id="510515"/>
    <lineage>
        <taxon>Bacteria</taxon>
        <taxon>Pseudomonadati</taxon>
        <taxon>Pseudomonadota</taxon>
        <taxon>Betaproteobacteria</taxon>
        <taxon>Burkholderiales</taxon>
        <taxon>Comamonadaceae</taxon>
        <taxon>Comamonas</taxon>
    </lineage>
</organism>
<feature type="non-terminal residue" evidence="2">
    <location>
        <position position="1"/>
    </location>
</feature>
<evidence type="ECO:0000313" key="2">
    <source>
        <dbReference type="EMBL" id="MEX8194764.1"/>
    </source>
</evidence>
<proteinExistence type="predicted"/>
<protein>
    <submittedName>
        <fullName evidence="2">Uncharacterized protein</fullName>
    </submittedName>
</protein>
<gene>
    <name evidence="2" type="ORF">AB6724_18180</name>
</gene>
<dbReference type="RefSeq" id="WP_369339943.1">
    <property type="nucleotide sequence ID" value="NZ_JBFYGN010000026.1"/>
</dbReference>
<dbReference type="EMBL" id="JBFYGN010000026">
    <property type="protein sequence ID" value="MEX8194764.1"/>
    <property type="molecule type" value="Genomic_DNA"/>
</dbReference>
<reference evidence="2 3" key="1">
    <citation type="journal article" date="2013" name="Int. J. Syst. Evol. Microbiol.">
        <title>Comamonas guangdongensis sp. nov., isolated from subterranean forest sediment, and emended description of the genus Comamonas.</title>
        <authorList>
            <person name="Zhang J."/>
            <person name="Wang Y."/>
            <person name="Zhou S."/>
            <person name="Wu C."/>
            <person name="He J."/>
            <person name="Li F."/>
        </authorList>
    </citation>
    <scope>NUCLEOTIDE SEQUENCE [LARGE SCALE GENOMIC DNA]</scope>
    <source>
        <strain evidence="2 3">CCTCC AB2011133</strain>
    </source>
</reference>
<keyword evidence="3" id="KW-1185">Reference proteome</keyword>
<feature type="region of interest" description="Disordered" evidence="1">
    <location>
        <begin position="31"/>
        <end position="60"/>
    </location>
</feature>
<dbReference type="Proteomes" id="UP001561046">
    <property type="component" value="Unassembled WGS sequence"/>
</dbReference>
<evidence type="ECO:0000256" key="1">
    <source>
        <dbReference type="SAM" id="MobiDB-lite"/>
    </source>
</evidence>
<sequence>TICASLNLDFFMQRPPWGGFSTFEWREDSRRLHQSQAVKERSKGAGKAPAAVGPALENHP</sequence>
<feature type="compositionally biased region" description="Low complexity" evidence="1">
    <location>
        <begin position="45"/>
        <end position="60"/>
    </location>
</feature>
<name>A0ABV4A035_9BURK</name>
<evidence type="ECO:0000313" key="3">
    <source>
        <dbReference type="Proteomes" id="UP001561046"/>
    </source>
</evidence>